<dbReference type="GO" id="GO:0004888">
    <property type="term" value="F:transmembrane signaling receptor activity"/>
    <property type="evidence" value="ECO:0007669"/>
    <property type="project" value="InterPro"/>
</dbReference>
<dbReference type="PRINTS" id="PR00260">
    <property type="entry name" value="CHEMTRNSDUCR"/>
</dbReference>
<dbReference type="Proteomes" id="UP000247811">
    <property type="component" value="Unassembled WGS sequence"/>
</dbReference>
<evidence type="ECO:0000313" key="6">
    <source>
        <dbReference type="Proteomes" id="UP000247811"/>
    </source>
</evidence>
<reference evidence="5 6" key="1">
    <citation type="submission" date="2018-05" db="EMBL/GenBank/DDBJ databases">
        <title>Genomic Encyclopedia of Type Strains, Phase IV (KMG-IV): sequencing the most valuable type-strain genomes for metagenomic binning, comparative biology and taxonomic classification.</title>
        <authorList>
            <person name="Goeker M."/>
        </authorList>
    </citation>
    <scope>NUCLEOTIDE SEQUENCE [LARGE SCALE GENOMIC DNA]</scope>
    <source>
        <strain evidence="5 6">DSM 566</strain>
    </source>
</reference>
<feature type="domain" description="PAC" evidence="4">
    <location>
        <begin position="209"/>
        <end position="261"/>
    </location>
</feature>
<dbReference type="SUPFAM" id="SSF58104">
    <property type="entry name" value="Methyl-accepting chemotaxis protein (MCP) signaling domain"/>
    <property type="match status" value="1"/>
</dbReference>
<dbReference type="SMART" id="SM00086">
    <property type="entry name" value="PAC"/>
    <property type="match status" value="3"/>
</dbReference>
<dbReference type="PANTHER" id="PTHR24422:SF10">
    <property type="entry name" value="CHEMOTAXIS PROTEIN METHYLTRANSFERASE 2"/>
    <property type="match status" value="1"/>
</dbReference>
<dbReference type="InterPro" id="IPR000014">
    <property type="entry name" value="PAS"/>
</dbReference>
<dbReference type="CDD" id="cd00130">
    <property type="entry name" value="PAS"/>
    <property type="match status" value="3"/>
</dbReference>
<dbReference type="NCBIfam" id="TIGR00229">
    <property type="entry name" value="sensory_box"/>
    <property type="match status" value="3"/>
</dbReference>
<dbReference type="GO" id="GO:0006935">
    <property type="term" value="P:chemotaxis"/>
    <property type="evidence" value="ECO:0007669"/>
    <property type="project" value="InterPro"/>
</dbReference>
<dbReference type="InterPro" id="IPR050903">
    <property type="entry name" value="Bact_Chemotaxis_MeTrfase"/>
</dbReference>
<dbReference type="InterPro" id="IPR013655">
    <property type="entry name" value="PAS_fold_3"/>
</dbReference>
<dbReference type="Pfam" id="PF00015">
    <property type="entry name" value="MCPsignal"/>
    <property type="match status" value="1"/>
</dbReference>
<evidence type="ECO:0000259" key="3">
    <source>
        <dbReference type="PROSITE" id="PS50112"/>
    </source>
</evidence>
<dbReference type="Pfam" id="PF08447">
    <property type="entry name" value="PAS_3"/>
    <property type="match status" value="1"/>
</dbReference>
<feature type="domain" description="Methyl-accepting transducer" evidence="2">
    <location>
        <begin position="382"/>
        <end position="572"/>
    </location>
</feature>
<evidence type="ECO:0000259" key="4">
    <source>
        <dbReference type="PROSITE" id="PS50113"/>
    </source>
</evidence>
<evidence type="ECO:0000256" key="1">
    <source>
        <dbReference type="PROSITE-ProRule" id="PRU00284"/>
    </source>
</evidence>
<dbReference type="InterPro" id="IPR004090">
    <property type="entry name" value="Chemotax_Me-accpt_rcpt"/>
</dbReference>
<dbReference type="GO" id="GO:0016020">
    <property type="term" value="C:membrane"/>
    <property type="evidence" value="ECO:0007669"/>
    <property type="project" value="InterPro"/>
</dbReference>
<proteinExistence type="predicted"/>
<dbReference type="RefSeq" id="WP_110401778.1">
    <property type="nucleotide sequence ID" value="NZ_QJJS01000016.1"/>
</dbReference>
<dbReference type="GO" id="GO:0007165">
    <property type="term" value="P:signal transduction"/>
    <property type="evidence" value="ECO:0007669"/>
    <property type="project" value="UniProtKB-KW"/>
</dbReference>
<accession>A0A318GWQ0</accession>
<dbReference type="OrthoDB" id="9765776at2"/>
<dbReference type="SMART" id="SM00283">
    <property type="entry name" value="MA"/>
    <property type="match status" value="1"/>
</dbReference>
<dbReference type="PROSITE" id="PS50111">
    <property type="entry name" value="CHEMOTAXIS_TRANSDUC_2"/>
    <property type="match status" value="1"/>
</dbReference>
<dbReference type="EMBL" id="QJJS01000016">
    <property type="protein sequence ID" value="PXW94019.1"/>
    <property type="molecule type" value="Genomic_DNA"/>
</dbReference>
<evidence type="ECO:0000259" key="2">
    <source>
        <dbReference type="PROSITE" id="PS50111"/>
    </source>
</evidence>
<organism evidence="5 6">
    <name type="scientific">Sphaerotilus hippei</name>
    <dbReference type="NCBI Taxonomy" id="744406"/>
    <lineage>
        <taxon>Bacteria</taxon>
        <taxon>Pseudomonadati</taxon>
        <taxon>Pseudomonadota</taxon>
        <taxon>Betaproteobacteria</taxon>
        <taxon>Burkholderiales</taxon>
        <taxon>Sphaerotilaceae</taxon>
        <taxon>Sphaerotilus</taxon>
    </lineage>
</organism>
<keyword evidence="6" id="KW-1185">Reference proteome</keyword>
<dbReference type="InterPro" id="IPR035965">
    <property type="entry name" value="PAS-like_dom_sf"/>
</dbReference>
<dbReference type="SMART" id="SM00091">
    <property type="entry name" value="PAS"/>
    <property type="match status" value="3"/>
</dbReference>
<dbReference type="Pfam" id="PF08448">
    <property type="entry name" value="PAS_4"/>
    <property type="match status" value="2"/>
</dbReference>
<dbReference type="PANTHER" id="PTHR24422">
    <property type="entry name" value="CHEMOTAXIS PROTEIN METHYLTRANSFERASE"/>
    <property type="match status" value="1"/>
</dbReference>
<name>A0A318GWQ0_9BURK</name>
<comment type="caution">
    <text evidence="5">The sequence shown here is derived from an EMBL/GenBank/DDBJ whole genome shotgun (WGS) entry which is preliminary data.</text>
</comment>
<dbReference type="InterPro" id="IPR001610">
    <property type="entry name" value="PAC"/>
</dbReference>
<evidence type="ECO:0000313" key="5">
    <source>
        <dbReference type="EMBL" id="PXW94019.1"/>
    </source>
</evidence>
<feature type="domain" description="PAC" evidence="4">
    <location>
        <begin position="329"/>
        <end position="383"/>
    </location>
</feature>
<dbReference type="InterPro" id="IPR013656">
    <property type="entry name" value="PAS_4"/>
</dbReference>
<dbReference type="PROSITE" id="PS50112">
    <property type="entry name" value="PAS"/>
    <property type="match status" value="1"/>
</dbReference>
<protein>
    <submittedName>
        <fullName evidence="5">Methyl-accepting chemotaxis sensory transducer with Pas/Pac sensor</fullName>
    </submittedName>
</protein>
<gene>
    <name evidence="5" type="ORF">C7444_11652</name>
</gene>
<sequence length="572" mass="63056">MSSAPEPVPETITAMQRLHKALNRSQAIAEFALDGTIIDANANFLALLGCPRESLIGRHHRQLCPASVVNDASYAEFWRRLGQGEFIAGEFHRQTAQGRDLYLQASYNPVLDDDGRPLRVIKFASDVTAARLHTLEADGRMAAIDRSQAVIEFDMTGRILTANANFLALTGYALEEIVGRHHRLFVEPAQASSPDYMMFWDRLARGEFDGGEYKRLGKDGREVWLQATYNPIFDPFGRLVKVVKFALDVTQQKLQRAEAAAKVEAIERTQAVIEFDLDGQVLTANRNFLAATGYTLGEIRGRHHSMFCSPEYTRGLEYRDFWLRLNEGSFISGRFHRVGKFGRDVWIQAAYNPILDLNGKVMKVVKYAYDVTREVELERHIAARSEDMALNARSLIQSITAISRNASLATEMAEASSRAARSGHEAVQKSLSAIQCIEAGSNRMSGILRVISEISAQTNLLAFNAAIEAARAGDRGHGFSIVATEVRKLAERSARAASEVAELVDESVLQVRQGSEVSQAAARSFEGILSSVSRTAGSVHQIASATEQQRQVVAEVSEIIADLSQMPGEQPG</sequence>
<dbReference type="AlphaFoldDB" id="A0A318GWQ0"/>
<dbReference type="PROSITE" id="PS50113">
    <property type="entry name" value="PAC"/>
    <property type="match status" value="2"/>
</dbReference>
<dbReference type="InterPro" id="IPR000700">
    <property type="entry name" value="PAS-assoc_C"/>
</dbReference>
<dbReference type="Gene3D" id="1.10.287.950">
    <property type="entry name" value="Methyl-accepting chemotaxis protein"/>
    <property type="match status" value="1"/>
</dbReference>
<dbReference type="InterPro" id="IPR004089">
    <property type="entry name" value="MCPsignal_dom"/>
</dbReference>
<keyword evidence="1" id="KW-0807">Transducer</keyword>
<dbReference type="SUPFAM" id="SSF55785">
    <property type="entry name" value="PYP-like sensor domain (PAS domain)"/>
    <property type="match status" value="3"/>
</dbReference>
<dbReference type="Gene3D" id="3.30.450.20">
    <property type="entry name" value="PAS domain"/>
    <property type="match status" value="3"/>
</dbReference>
<feature type="domain" description="PAS" evidence="3">
    <location>
        <begin position="150"/>
        <end position="180"/>
    </location>
</feature>